<reference evidence="1 2" key="1">
    <citation type="submission" date="2023-03" db="EMBL/GenBank/DDBJ databases">
        <title>Novosphingobium cyanobacteriorum sp. nov., isolated from a eutrophic reservoir during the Microcystis bloom period.</title>
        <authorList>
            <person name="Kang M."/>
            <person name="Le V."/>
            <person name="Ko S.-R."/>
            <person name="Lee S.-A."/>
            <person name="Ahn C.-Y."/>
        </authorList>
    </citation>
    <scope>NUCLEOTIDE SEQUENCE [LARGE SCALE GENOMIC DNA]</scope>
    <source>
        <strain evidence="1 2">HBC54</strain>
    </source>
</reference>
<protein>
    <recommendedName>
        <fullName evidence="3">DUF2336 domain-containing protein</fullName>
    </recommendedName>
</protein>
<gene>
    <name evidence="1" type="ORF">POM99_12755</name>
</gene>
<comment type="caution">
    <text evidence="1">The sequence shown here is derived from an EMBL/GenBank/DDBJ whole genome shotgun (WGS) entry which is preliminary data.</text>
</comment>
<proteinExistence type="predicted"/>
<sequence length="319" mass="33585">MAQPASSGSAQGAIEALLREELAVADRAVASNGPILRHLLRNDDNSIFSDEIVARVRGMFHDVARQLVAALGEAAGHADPQEWSFSSTEGLARVLAENGAFLSHFHALALEWQLTERLQSRLGLDPVLPPLLQARIADADPEVSATAMNLLAAQARFGQAERRMQLPLGELPGDLFHIALVTMRTFVGDDAGGDGYALVAERTLRARFDEERGRLGLLRRVLRATGTEAVQALSVEQAGVALFLTALATGSGQTREAATLSTCEVQLPRLALGLSACGLRAEAIAAQFLALHPEVSLPDGFAALGPDGAAAILAAATGH</sequence>
<name>A0ABT6CJU5_9SPHN</name>
<evidence type="ECO:0008006" key="3">
    <source>
        <dbReference type="Google" id="ProtNLM"/>
    </source>
</evidence>
<evidence type="ECO:0000313" key="1">
    <source>
        <dbReference type="EMBL" id="MDF8334077.1"/>
    </source>
</evidence>
<dbReference type="Proteomes" id="UP001222770">
    <property type="component" value="Unassembled WGS sequence"/>
</dbReference>
<dbReference type="EMBL" id="JAROCY010000011">
    <property type="protein sequence ID" value="MDF8334077.1"/>
    <property type="molecule type" value="Genomic_DNA"/>
</dbReference>
<accession>A0ABT6CJU5</accession>
<keyword evidence="2" id="KW-1185">Reference proteome</keyword>
<dbReference type="RefSeq" id="WP_277278389.1">
    <property type="nucleotide sequence ID" value="NZ_JAROCY010000011.1"/>
</dbReference>
<organism evidence="1 2">
    <name type="scientific">Novosphingobium cyanobacteriorum</name>
    <dbReference type="NCBI Taxonomy" id="3024215"/>
    <lineage>
        <taxon>Bacteria</taxon>
        <taxon>Pseudomonadati</taxon>
        <taxon>Pseudomonadota</taxon>
        <taxon>Alphaproteobacteria</taxon>
        <taxon>Sphingomonadales</taxon>
        <taxon>Sphingomonadaceae</taxon>
        <taxon>Novosphingobium</taxon>
    </lineage>
</organism>
<evidence type="ECO:0000313" key="2">
    <source>
        <dbReference type="Proteomes" id="UP001222770"/>
    </source>
</evidence>